<evidence type="ECO:0000256" key="3">
    <source>
        <dbReference type="ARBA" id="ARBA00023015"/>
    </source>
</evidence>
<dbReference type="Proteomes" id="UP000054262">
    <property type="component" value="Unassembled WGS sequence"/>
</dbReference>
<evidence type="ECO:0000256" key="2">
    <source>
        <dbReference type="ARBA" id="ARBA00023012"/>
    </source>
</evidence>
<keyword evidence="2" id="KW-0902">Two-component regulatory system</keyword>
<dbReference type="SMART" id="SM00448">
    <property type="entry name" value="REC"/>
    <property type="match status" value="1"/>
</dbReference>
<keyword evidence="1 5" id="KW-0597">Phosphoprotein</keyword>
<dbReference type="GO" id="GO:0000160">
    <property type="term" value="P:phosphorelay signal transduction system"/>
    <property type="evidence" value="ECO:0007669"/>
    <property type="project" value="UniProtKB-KW"/>
</dbReference>
<evidence type="ECO:0000313" key="7">
    <source>
        <dbReference type="EMBL" id="EAV46497.1"/>
    </source>
</evidence>
<accession>A0P4N7</accession>
<keyword evidence="3" id="KW-0805">Transcription regulation</keyword>
<dbReference type="InterPro" id="IPR050595">
    <property type="entry name" value="Bact_response_regulator"/>
</dbReference>
<evidence type="ECO:0000259" key="6">
    <source>
        <dbReference type="PROSITE" id="PS50110"/>
    </source>
</evidence>
<keyword evidence="8" id="KW-1185">Reference proteome</keyword>
<proteinExistence type="predicted"/>
<dbReference type="PROSITE" id="PS50110">
    <property type="entry name" value="RESPONSE_REGULATORY"/>
    <property type="match status" value="1"/>
</dbReference>
<dbReference type="InterPro" id="IPR009057">
    <property type="entry name" value="Homeodomain-like_sf"/>
</dbReference>
<dbReference type="Gene3D" id="3.40.50.2300">
    <property type="match status" value="1"/>
</dbReference>
<dbReference type="SUPFAM" id="SSF52172">
    <property type="entry name" value="CheY-like"/>
    <property type="match status" value="1"/>
</dbReference>
<dbReference type="Gene3D" id="1.10.10.60">
    <property type="entry name" value="Homeodomain-like"/>
    <property type="match status" value="1"/>
</dbReference>
<dbReference type="PANTHER" id="PTHR44591">
    <property type="entry name" value="STRESS RESPONSE REGULATOR PROTEIN 1"/>
    <property type="match status" value="1"/>
</dbReference>
<protein>
    <submittedName>
        <fullName evidence="7">Helix-turn-helix, Fis-type</fullName>
    </submittedName>
</protein>
<reference evidence="7 8" key="1">
    <citation type="submission" date="2006-11" db="EMBL/GenBank/DDBJ databases">
        <authorList>
            <person name="Giovannoni S."/>
            <person name="Vergin K."/>
            <person name="Ferriera S."/>
            <person name="Johnson J."/>
            <person name="Kravitz S."/>
            <person name="Beeson K."/>
            <person name="Sutton G."/>
            <person name="Rogers Y.-H."/>
            <person name="Friedman R."/>
            <person name="Frazier M."/>
            <person name="Venter J.C."/>
        </authorList>
    </citation>
    <scope>NUCLEOTIDE SEQUENCE [LARGE SCALE GENOMIC DNA]</scope>
    <source>
        <strain evidence="7 8">HTCC2181</strain>
    </source>
</reference>
<feature type="modified residue" description="4-aspartylphosphate" evidence="5">
    <location>
        <position position="54"/>
    </location>
</feature>
<sequence length="414" mass="47526">MNKIKILVVDDEAGIRDALNENLIDEGYDVFLAKDAVEARKIQKEENLDIILLDIWMPDCDGISLLKEWKNNNNVRCPVIMMSGHGTIDTAIEATKIGAFDFLEKPISLQKLFKTVGSCLKSTIITSKLNRSFIESNEQIFIKEYRSKLSEIKNQPLIYIDGHEGNFLNITIDYLLGNDVYKLDKNSVLDLSHLQKIQSKGKNNFFISHYKKLSNFSNKELEVLIDSYKKYNIRLVFADVRINIFSSLFDEDVRSKQCYLSLPVGQDSDMIPDYAKSILDFYLTNNLNLGYKSFDTSALNLLRLDSTFLNIDNLDHCISDLVQRVTAEVIKAEDISSYITKERNGNPLAEDNNITENDHALYGKNIKEAREDFERNYFNYHIQQGKSVTDVAKISGVERTHLYRKLKQLGIKNK</sequence>
<name>A0P4N7_9PROT</name>
<dbReference type="PANTHER" id="PTHR44591:SF14">
    <property type="entry name" value="PROTEIN PILG"/>
    <property type="match status" value="1"/>
</dbReference>
<organism evidence="7 8">
    <name type="scientific">Methylophilales bacterium HTCC2181</name>
    <dbReference type="NCBI Taxonomy" id="383631"/>
    <lineage>
        <taxon>Bacteria</taxon>
        <taxon>Pseudomonadati</taxon>
        <taxon>Pseudomonadota</taxon>
        <taxon>Betaproteobacteria</taxon>
        <taxon>Nitrosomonadales</taxon>
        <taxon>OM43 clade</taxon>
    </lineage>
</organism>
<evidence type="ECO:0000256" key="1">
    <source>
        <dbReference type="ARBA" id="ARBA00022553"/>
    </source>
</evidence>
<evidence type="ECO:0000256" key="5">
    <source>
        <dbReference type="PROSITE-ProRule" id="PRU00169"/>
    </source>
</evidence>
<comment type="caution">
    <text evidence="7">The sequence shown here is derived from an EMBL/GenBank/DDBJ whole genome shotgun (WGS) entry which is preliminary data.</text>
</comment>
<dbReference type="EMBL" id="AAUX01000001">
    <property type="protein sequence ID" value="EAV46497.1"/>
    <property type="molecule type" value="Genomic_DNA"/>
</dbReference>
<dbReference type="Pfam" id="PF00072">
    <property type="entry name" value="Response_reg"/>
    <property type="match status" value="1"/>
</dbReference>
<keyword evidence="4" id="KW-0804">Transcription</keyword>
<feature type="domain" description="Response regulatory" evidence="6">
    <location>
        <begin position="5"/>
        <end position="120"/>
    </location>
</feature>
<dbReference type="OrthoDB" id="9808843at2"/>
<dbReference type="AlphaFoldDB" id="A0P4N7"/>
<dbReference type="CDD" id="cd17550">
    <property type="entry name" value="REC_NtrX-like"/>
    <property type="match status" value="1"/>
</dbReference>
<dbReference type="InterPro" id="IPR011006">
    <property type="entry name" value="CheY-like_superfamily"/>
</dbReference>
<dbReference type="FunFam" id="3.40.50.2300:FF:000018">
    <property type="entry name" value="DNA-binding transcriptional regulator NtrC"/>
    <property type="match status" value="1"/>
</dbReference>
<evidence type="ECO:0000313" key="8">
    <source>
        <dbReference type="Proteomes" id="UP000054262"/>
    </source>
</evidence>
<evidence type="ECO:0000256" key="4">
    <source>
        <dbReference type="ARBA" id="ARBA00023163"/>
    </source>
</evidence>
<dbReference type="InterPro" id="IPR001789">
    <property type="entry name" value="Sig_transdc_resp-reg_receiver"/>
</dbReference>
<dbReference type="SUPFAM" id="SSF46689">
    <property type="entry name" value="Homeodomain-like"/>
    <property type="match status" value="1"/>
</dbReference>
<gene>
    <name evidence="7" type="ORF">MB2181_00450</name>
</gene>